<dbReference type="SUPFAM" id="SSF51126">
    <property type="entry name" value="Pectin lyase-like"/>
    <property type="match status" value="1"/>
</dbReference>
<proteinExistence type="predicted"/>
<keyword evidence="2" id="KW-0325">Glycoprotein</keyword>
<feature type="signal peptide" evidence="3">
    <location>
        <begin position="1"/>
        <end position="22"/>
    </location>
</feature>
<keyword evidence="4" id="KW-0456">Lyase</keyword>
<sequence length="461" mass="51111">MKYLVLVLIYFALLTSSTQQVAFPGAEGGGKFASGGRGGKIIFVDNLNDKGNGSFRKAIEAEGPRTIIFRISGTIELQKAIHIKNGDLTIAGQTAPGDGICLKNYGLRVDADNVIIRFIRVRPGDEMNKEMDAISVNHHKNIIIDHCSFSWSVDETASFYENEDFTLQWCIISESLYKSAHHKGEHGFGGIWGGLNASFHHNLLSDHTSRNPRLQGSRYTNNPETEKTDFRNNLIYNWGYNTIYGGEEGFYNIVNNYFKAGPATKKDKQNRILELTQSFYSSAHNTDTLRAGKFYISGNTVEGFPEISENNWNGGVQLKGINEAIISKSKLNTPVEHTAIITSDAKTAGKNILKYAGASLSRDAVDKRIVKEAKTQNETFGHSFEGGGNGIIDSQTDVGGWPNLKSTTPPLDSDSDGMPDKWEKRMNLNPNQANNNDYTLNNSYTNLEMFINSLVNKKIKK</sequence>
<dbReference type="PANTHER" id="PTHR42970">
    <property type="entry name" value="PECTATE LYASE C-RELATED"/>
    <property type="match status" value="1"/>
</dbReference>
<dbReference type="InterPro" id="IPR012334">
    <property type="entry name" value="Pectin_lyas_fold"/>
</dbReference>
<dbReference type="PANTHER" id="PTHR42970:SF1">
    <property type="entry name" value="PECTATE LYASE C-RELATED"/>
    <property type="match status" value="1"/>
</dbReference>
<dbReference type="InterPro" id="IPR052063">
    <property type="entry name" value="Polysaccharide_Lyase_1"/>
</dbReference>
<gene>
    <name evidence="4" type="ORF">OU798_22245</name>
</gene>
<dbReference type="RefSeq" id="WP_343335411.1">
    <property type="nucleotide sequence ID" value="NZ_JAPOHD010000066.1"/>
</dbReference>
<keyword evidence="3" id="KW-0732">Signal</keyword>
<dbReference type="GO" id="GO:0046872">
    <property type="term" value="F:metal ion binding"/>
    <property type="evidence" value="ECO:0007669"/>
    <property type="project" value="UniProtKB-KW"/>
</dbReference>
<name>A0A9X3FDB4_9BACT</name>
<evidence type="ECO:0000313" key="5">
    <source>
        <dbReference type="Proteomes" id="UP001145087"/>
    </source>
</evidence>
<comment type="caution">
    <text evidence="4">The sequence shown here is derived from an EMBL/GenBank/DDBJ whole genome shotgun (WGS) entry which is preliminary data.</text>
</comment>
<accession>A0A9X3FDB4</accession>
<dbReference type="EMBL" id="JAPOHD010000066">
    <property type="protein sequence ID" value="MCY1723086.1"/>
    <property type="molecule type" value="Genomic_DNA"/>
</dbReference>
<protein>
    <submittedName>
        <fullName evidence="4">Pectate lyase</fullName>
    </submittedName>
</protein>
<reference evidence="4" key="1">
    <citation type="submission" date="2022-11" db="EMBL/GenBank/DDBJ databases">
        <title>Marilongibacter aestuarii gen. nov., sp. nov., isolated from tidal flat sediment.</title>
        <authorList>
            <person name="Jiayan W."/>
        </authorList>
    </citation>
    <scope>NUCLEOTIDE SEQUENCE</scope>
    <source>
        <strain evidence="4">Z1-6</strain>
    </source>
</reference>
<keyword evidence="1" id="KW-0479">Metal-binding</keyword>
<feature type="chain" id="PRO_5040826401" evidence="3">
    <location>
        <begin position="23"/>
        <end position="461"/>
    </location>
</feature>
<dbReference type="AlphaFoldDB" id="A0A9X3FDB4"/>
<dbReference type="InterPro" id="IPR011050">
    <property type="entry name" value="Pectin_lyase_fold/virulence"/>
</dbReference>
<dbReference type="Proteomes" id="UP001145087">
    <property type="component" value="Unassembled WGS sequence"/>
</dbReference>
<evidence type="ECO:0000313" key="4">
    <source>
        <dbReference type="EMBL" id="MCY1723086.1"/>
    </source>
</evidence>
<dbReference type="Gene3D" id="2.160.20.10">
    <property type="entry name" value="Single-stranded right-handed beta-helix, Pectin lyase-like"/>
    <property type="match status" value="1"/>
</dbReference>
<evidence type="ECO:0000256" key="2">
    <source>
        <dbReference type="ARBA" id="ARBA00023180"/>
    </source>
</evidence>
<keyword evidence="5" id="KW-1185">Reference proteome</keyword>
<organism evidence="4 5">
    <name type="scientific">Draconibacterium aestuarii</name>
    <dbReference type="NCBI Taxonomy" id="2998507"/>
    <lineage>
        <taxon>Bacteria</taxon>
        <taxon>Pseudomonadati</taxon>
        <taxon>Bacteroidota</taxon>
        <taxon>Bacteroidia</taxon>
        <taxon>Marinilabiliales</taxon>
        <taxon>Prolixibacteraceae</taxon>
        <taxon>Draconibacterium</taxon>
    </lineage>
</organism>
<evidence type="ECO:0000256" key="3">
    <source>
        <dbReference type="SAM" id="SignalP"/>
    </source>
</evidence>
<evidence type="ECO:0000256" key="1">
    <source>
        <dbReference type="ARBA" id="ARBA00022723"/>
    </source>
</evidence>
<dbReference type="GO" id="GO:0016829">
    <property type="term" value="F:lyase activity"/>
    <property type="evidence" value="ECO:0007669"/>
    <property type="project" value="UniProtKB-KW"/>
</dbReference>